<dbReference type="AlphaFoldDB" id="A0A1I7U6K6"/>
<accession>A0A1I7U6K6</accession>
<feature type="region of interest" description="Disordered" evidence="3">
    <location>
        <begin position="43"/>
        <end position="110"/>
    </location>
</feature>
<sequence>MTNNQSIMNKPLPSTGSNFTKLSNTYPTLAPRTLESEIGGISARRPSQAPGFTSPMTNRSHSTEEETTFATPTLPRRFTNSGATGFPKKLMISPAKSRQRPQTPGDNARPLMDLNNIVTNYFRSQHAACKNPVTTCPPFSLFHPHKCPERIQKTPVMRNIVNRLLNQELLRPHERIVSGWRNEKLIFSKFKNVKTIQDSDESYVSAIYSVDDEHLIVGHFNGELHWINADTGLDESHTNCHGSAIVNIDASRDGSMILTSSAYSRPLSGLWRLGQNMERIHMYREETCMRFANTTIGKIIGTSRNTVTVYDTETNHVLDTYKTGIYGLEYEKNYASFSPDDKLIFSDGLLWDVRNRNAPIHTFDRLAAKTNFGIFHPHGNQIIIDSDVYDIRTFRMLHHVPELSQSKLIFNSSGNIMIANKTSDLQRPETTEDLINASLRTFDTLDYSVLTTLERRRPAIDIALSHHDQKLAIIEKTRPMLSEFMIQSSTQIRMLETGRLKEAEDEAEEEEDEARDDHGAGDDSDDSGDEDDVEDNAQENESVFDALGRVSWFLKGDLDKDLILFGLRIWGRKGDLDKNSDLEMSLRTCPIKKE</sequence>
<proteinExistence type="predicted"/>
<evidence type="ECO:0000313" key="4">
    <source>
        <dbReference type="Proteomes" id="UP000095282"/>
    </source>
</evidence>
<dbReference type="PANTHER" id="PTHR13129">
    <property type="entry name" value="VPRBP PROTEIN-RELATED"/>
    <property type="match status" value="1"/>
</dbReference>
<feature type="compositionally biased region" description="Acidic residues" evidence="3">
    <location>
        <begin position="522"/>
        <end position="535"/>
    </location>
</feature>
<dbReference type="Proteomes" id="UP000095282">
    <property type="component" value="Unplaced"/>
</dbReference>
<keyword evidence="4" id="KW-1185">Reference proteome</keyword>
<dbReference type="GO" id="GO:0016567">
    <property type="term" value="P:protein ubiquitination"/>
    <property type="evidence" value="ECO:0007669"/>
    <property type="project" value="InterPro"/>
</dbReference>
<dbReference type="GO" id="GO:0005634">
    <property type="term" value="C:nucleus"/>
    <property type="evidence" value="ECO:0007669"/>
    <property type="project" value="UniProtKB-SubCell"/>
</dbReference>
<keyword evidence="2" id="KW-0539">Nucleus</keyword>
<protein>
    <submittedName>
        <fullName evidence="5">WD_REPEATS_REGION domain-containing protein</fullName>
    </submittedName>
</protein>
<dbReference type="WBParaSite" id="Csp11.Scaffold629.g15376.t1">
    <property type="protein sequence ID" value="Csp11.Scaffold629.g15376.t1"/>
    <property type="gene ID" value="Csp11.Scaffold629.g15376"/>
</dbReference>
<name>A0A1I7U6K6_9PELO</name>
<dbReference type="eggNOG" id="KOG1832">
    <property type="taxonomic scope" value="Eukaryota"/>
</dbReference>
<dbReference type="InterPro" id="IPR015943">
    <property type="entry name" value="WD40/YVTN_repeat-like_dom_sf"/>
</dbReference>
<evidence type="ECO:0000256" key="1">
    <source>
        <dbReference type="ARBA" id="ARBA00004123"/>
    </source>
</evidence>
<evidence type="ECO:0000313" key="5">
    <source>
        <dbReference type="WBParaSite" id="Csp11.Scaffold629.g15376.t1"/>
    </source>
</evidence>
<dbReference type="PANTHER" id="PTHR13129:SF4">
    <property type="entry name" value="DDB1- AND CUL4-ASSOCIATED FACTOR 1"/>
    <property type="match status" value="1"/>
</dbReference>
<feature type="region of interest" description="Disordered" evidence="3">
    <location>
        <begin position="1"/>
        <end position="20"/>
    </location>
</feature>
<organism evidence="4 5">
    <name type="scientific">Caenorhabditis tropicalis</name>
    <dbReference type="NCBI Taxonomy" id="1561998"/>
    <lineage>
        <taxon>Eukaryota</taxon>
        <taxon>Metazoa</taxon>
        <taxon>Ecdysozoa</taxon>
        <taxon>Nematoda</taxon>
        <taxon>Chromadorea</taxon>
        <taxon>Rhabditida</taxon>
        <taxon>Rhabditina</taxon>
        <taxon>Rhabditomorpha</taxon>
        <taxon>Rhabditoidea</taxon>
        <taxon>Rhabditidae</taxon>
        <taxon>Peloderinae</taxon>
        <taxon>Caenorhabditis</taxon>
    </lineage>
</organism>
<feature type="region of interest" description="Disordered" evidence="3">
    <location>
        <begin position="500"/>
        <end position="535"/>
    </location>
</feature>
<evidence type="ECO:0000256" key="2">
    <source>
        <dbReference type="ARBA" id="ARBA00023242"/>
    </source>
</evidence>
<feature type="compositionally biased region" description="Polar residues" evidence="3">
    <location>
        <begin position="50"/>
        <end position="60"/>
    </location>
</feature>
<dbReference type="GO" id="GO:0080008">
    <property type="term" value="C:Cul4-RING E3 ubiquitin ligase complex"/>
    <property type="evidence" value="ECO:0007669"/>
    <property type="project" value="TreeGrafter"/>
</dbReference>
<reference evidence="5" key="1">
    <citation type="submission" date="2016-11" db="UniProtKB">
        <authorList>
            <consortium name="WormBaseParasite"/>
        </authorList>
    </citation>
    <scope>IDENTIFICATION</scope>
</reference>
<dbReference type="Gene3D" id="2.130.10.10">
    <property type="entry name" value="YVTN repeat-like/Quinoprotein amine dehydrogenase"/>
    <property type="match status" value="1"/>
</dbReference>
<comment type="subcellular location">
    <subcellularLocation>
        <location evidence="1">Nucleus</location>
    </subcellularLocation>
</comment>
<evidence type="ECO:0000256" key="3">
    <source>
        <dbReference type="SAM" id="MobiDB-lite"/>
    </source>
</evidence>
<dbReference type="SUPFAM" id="SSF50960">
    <property type="entry name" value="TolB, C-terminal domain"/>
    <property type="match status" value="1"/>
</dbReference>
<feature type="compositionally biased region" description="Acidic residues" evidence="3">
    <location>
        <begin position="503"/>
        <end position="514"/>
    </location>
</feature>
<dbReference type="STRING" id="1561998.A0A1I7U6K6"/>
<dbReference type="InterPro" id="IPR033270">
    <property type="entry name" value="VPRBP/DCAF1"/>
</dbReference>